<evidence type="ECO:0000313" key="3">
    <source>
        <dbReference type="WBParaSite" id="HPBE_0002337301-mRNA-1"/>
    </source>
</evidence>
<accession>A0A3P8E1U1</accession>
<accession>A0A183GL03</accession>
<dbReference type="AlphaFoldDB" id="A0A183GL03"/>
<keyword evidence="2" id="KW-1185">Reference proteome</keyword>
<proteinExistence type="predicted"/>
<evidence type="ECO:0000313" key="1">
    <source>
        <dbReference type="EMBL" id="VDP38364.1"/>
    </source>
</evidence>
<sequence length="241" mass="27385">MDMRYEVSQTYDTGNWKLFAVRAELITDIRLQPTGPCDRLCYGVRRSRRALAKPGECEKNARVLMRGPHRRQLSSSESPVTSLSKKRLYYFSANAPQTRCSDQAMEAFWSPLDEKTAEAPTKDIVIVIGDLNGHIGAAKDGHSCHGGFGYGSVTPIIDFVLVKTELLSLTRRYETVVPQHRPLICTFKITPPRLQQLERCGAARIKWWRMKEKEAAVISRVQLPTFTIVSETRKRATDMIR</sequence>
<gene>
    <name evidence="1" type="ORF">HPBE_LOCUS23372</name>
</gene>
<reference evidence="1 2" key="1">
    <citation type="submission" date="2018-11" db="EMBL/GenBank/DDBJ databases">
        <authorList>
            <consortium name="Pathogen Informatics"/>
        </authorList>
    </citation>
    <scope>NUCLEOTIDE SEQUENCE [LARGE SCALE GENOMIC DNA]</scope>
</reference>
<organism evidence="2 3">
    <name type="scientific">Heligmosomoides polygyrus</name>
    <name type="common">Parasitic roundworm</name>
    <dbReference type="NCBI Taxonomy" id="6339"/>
    <lineage>
        <taxon>Eukaryota</taxon>
        <taxon>Metazoa</taxon>
        <taxon>Ecdysozoa</taxon>
        <taxon>Nematoda</taxon>
        <taxon>Chromadorea</taxon>
        <taxon>Rhabditida</taxon>
        <taxon>Rhabditina</taxon>
        <taxon>Rhabditomorpha</taxon>
        <taxon>Strongyloidea</taxon>
        <taxon>Heligmosomidae</taxon>
        <taxon>Heligmosomoides</taxon>
    </lineage>
</organism>
<dbReference type="EMBL" id="UZAH01034987">
    <property type="protein sequence ID" value="VDP38364.1"/>
    <property type="molecule type" value="Genomic_DNA"/>
</dbReference>
<dbReference type="OrthoDB" id="5821856at2759"/>
<protein>
    <submittedName>
        <fullName evidence="3">Craniofacial development protein 2-like</fullName>
    </submittedName>
</protein>
<reference evidence="3" key="2">
    <citation type="submission" date="2019-09" db="UniProtKB">
        <authorList>
            <consortium name="WormBaseParasite"/>
        </authorList>
    </citation>
    <scope>IDENTIFICATION</scope>
</reference>
<dbReference type="WBParaSite" id="HPBE_0002337301-mRNA-1">
    <property type="protein sequence ID" value="HPBE_0002337301-mRNA-1"/>
    <property type="gene ID" value="HPBE_0002337301"/>
</dbReference>
<evidence type="ECO:0000313" key="2">
    <source>
        <dbReference type="Proteomes" id="UP000050761"/>
    </source>
</evidence>
<name>A0A183GL03_HELPZ</name>
<dbReference type="Proteomes" id="UP000050761">
    <property type="component" value="Unassembled WGS sequence"/>
</dbReference>